<gene>
    <name evidence="1" type="ORF">MLD38_001739</name>
</gene>
<sequence>MAEHDEQAIYPPASSTNGFHKSDQESLRSTTEEERRRKRMKWAVYIAAFTVFQVMVILVFALVVMKVKAPKFRVGDLEIQTLTTDQSSPSFDMTFVAPIRIKNTNFGPYKYDATIVDFTYGGVVLSRVNVFKGKVGFKSTKKIDTQVLLSSSALSGATAGLADELKNGVITLGSQAQMNGKVTLMLMFKKKKSTEMNCTMAIDVAANAVKSVECK</sequence>
<organism evidence="1 2">
    <name type="scientific">Melastoma candidum</name>
    <dbReference type="NCBI Taxonomy" id="119954"/>
    <lineage>
        <taxon>Eukaryota</taxon>
        <taxon>Viridiplantae</taxon>
        <taxon>Streptophyta</taxon>
        <taxon>Embryophyta</taxon>
        <taxon>Tracheophyta</taxon>
        <taxon>Spermatophyta</taxon>
        <taxon>Magnoliopsida</taxon>
        <taxon>eudicotyledons</taxon>
        <taxon>Gunneridae</taxon>
        <taxon>Pentapetalae</taxon>
        <taxon>rosids</taxon>
        <taxon>malvids</taxon>
        <taxon>Myrtales</taxon>
        <taxon>Melastomataceae</taxon>
        <taxon>Melastomatoideae</taxon>
        <taxon>Melastomateae</taxon>
        <taxon>Melastoma</taxon>
    </lineage>
</organism>
<comment type="caution">
    <text evidence="1">The sequence shown here is derived from an EMBL/GenBank/DDBJ whole genome shotgun (WGS) entry which is preliminary data.</text>
</comment>
<protein>
    <submittedName>
        <fullName evidence="1">Uncharacterized protein</fullName>
    </submittedName>
</protein>
<keyword evidence="2" id="KW-1185">Reference proteome</keyword>
<dbReference type="EMBL" id="CM042880">
    <property type="protein sequence ID" value="KAI4389522.1"/>
    <property type="molecule type" value="Genomic_DNA"/>
</dbReference>
<evidence type="ECO:0000313" key="1">
    <source>
        <dbReference type="EMBL" id="KAI4389522.1"/>
    </source>
</evidence>
<proteinExistence type="predicted"/>
<evidence type="ECO:0000313" key="2">
    <source>
        <dbReference type="Proteomes" id="UP001057402"/>
    </source>
</evidence>
<dbReference type="Proteomes" id="UP001057402">
    <property type="component" value="Chromosome 1"/>
</dbReference>
<name>A0ACB9SFH8_9MYRT</name>
<reference evidence="2" key="1">
    <citation type="journal article" date="2023" name="Front. Plant Sci.">
        <title>Chromosomal-level genome assembly of Melastoma candidum provides insights into trichome evolution.</title>
        <authorList>
            <person name="Zhong Y."/>
            <person name="Wu W."/>
            <person name="Sun C."/>
            <person name="Zou P."/>
            <person name="Liu Y."/>
            <person name="Dai S."/>
            <person name="Zhou R."/>
        </authorList>
    </citation>
    <scope>NUCLEOTIDE SEQUENCE [LARGE SCALE GENOMIC DNA]</scope>
</reference>
<accession>A0ACB9SFH8</accession>